<feature type="signal peptide" evidence="1">
    <location>
        <begin position="1"/>
        <end position="21"/>
    </location>
</feature>
<accession>A0A1F5LCX8</accession>
<keyword evidence="3" id="KW-1185">Reference proteome</keyword>
<gene>
    <name evidence="2" type="ORF">PENARI_c015G10875</name>
</gene>
<dbReference type="Proteomes" id="UP000177622">
    <property type="component" value="Unassembled WGS sequence"/>
</dbReference>
<comment type="caution">
    <text evidence="2">The sequence shown here is derived from an EMBL/GenBank/DDBJ whole genome shotgun (WGS) entry which is preliminary data.</text>
</comment>
<dbReference type="GeneID" id="34578631"/>
<evidence type="ECO:0008006" key="4">
    <source>
        <dbReference type="Google" id="ProtNLM"/>
    </source>
</evidence>
<dbReference type="PANTHER" id="PTHR36183">
    <property type="entry name" value="BETA-GLUCURONIDASE"/>
    <property type="match status" value="1"/>
</dbReference>
<reference evidence="2 3" key="1">
    <citation type="journal article" date="2016" name="Sci. Rep.">
        <title>Penicillium arizonense, a new, genome sequenced fungal species, reveals a high chemical diversity in secreted metabolites.</title>
        <authorList>
            <person name="Grijseels S."/>
            <person name="Nielsen J.C."/>
            <person name="Randelovic M."/>
            <person name="Nielsen J."/>
            <person name="Nielsen K.F."/>
            <person name="Workman M."/>
            <person name="Frisvad J.C."/>
        </authorList>
    </citation>
    <scope>NUCLEOTIDE SEQUENCE [LARGE SCALE GENOMIC DNA]</scope>
    <source>
        <strain evidence="2 3">CBS 141311</strain>
    </source>
</reference>
<dbReference type="EMBL" id="LXJU01000015">
    <property type="protein sequence ID" value="OGE50947.1"/>
    <property type="molecule type" value="Genomic_DNA"/>
</dbReference>
<dbReference type="InterPro" id="IPR017853">
    <property type="entry name" value="GH"/>
</dbReference>
<dbReference type="AlphaFoldDB" id="A0A1F5LCX8"/>
<evidence type="ECO:0000313" key="2">
    <source>
        <dbReference type="EMBL" id="OGE50947.1"/>
    </source>
</evidence>
<dbReference type="RefSeq" id="XP_022486393.1">
    <property type="nucleotide sequence ID" value="XM_022633897.1"/>
</dbReference>
<sequence length="355" mass="39212">MNIFQAIFAFSLTIASSFVDGLPSTLSETTHHAVLSLDNETVSFDVREGAKYSQPLNRQLINLSIEFCFIVDFLGDVGNLNLFSKQLLRNIEDRAGVAPIIRIGGNTADSSYFCRDCNETLVNVYGAENTEAVKTTYNQRLFEVLEEYDSGITRCPDKLSVAQAEIEASTKCLDQSYFYSYELGNEVNIYQYTGHRDNNWTVLSYAADTLQWLPTLVQLTKMNVPQAMGAVKSFSSHAYPQNVCSEPAAALVTLDYYLNHLNTIQFFSAWESEIAAGKSVGADFHIGVAGSAACHGKDGVSNTMAALLWEIDYALYAATVGVDRIFFHNGVGDFYYSMWEPVAVNSSSLAHINPT</sequence>
<evidence type="ECO:0000313" key="3">
    <source>
        <dbReference type="Proteomes" id="UP000177622"/>
    </source>
</evidence>
<dbReference type="SUPFAM" id="SSF51445">
    <property type="entry name" value="(Trans)glycosidases"/>
    <property type="match status" value="1"/>
</dbReference>
<dbReference type="OrthoDB" id="2831684at2759"/>
<proteinExistence type="predicted"/>
<dbReference type="PANTHER" id="PTHR36183:SF2">
    <property type="entry name" value="BETA-GLUCURONIDASE C-TERMINAL DOMAIN-CONTAINING PROTEIN"/>
    <property type="match status" value="1"/>
</dbReference>
<organism evidence="2 3">
    <name type="scientific">Penicillium arizonense</name>
    <dbReference type="NCBI Taxonomy" id="1835702"/>
    <lineage>
        <taxon>Eukaryota</taxon>
        <taxon>Fungi</taxon>
        <taxon>Dikarya</taxon>
        <taxon>Ascomycota</taxon>
        <taxon>Pezizomycotina</taxon>
        <taxon>Eurotiomycetes</taxon>
        <taxon>Eurotiomycetidae</taxon>
        <taxon>Eurotiales</taxon>
        <taxon>Aspergillaceae</taxon>
        <taxon>Penicillium</taxon>
    </lineage>
</organism>
<keyword evidence="1" id="KW-0732">Signal</keyword>
<evidence type="ECO:0000256" key="1">
    <source>
        <dbReference type="SAM" id="SignalP"/>
    </source>
</evidence>
<protein>
    <recommendedName>
        <fullName evidence="4">Beta-glucuronidase C-terminal domain-containing protein</fullName>
    </recommendedName>
</protein>
<dbReference type="Gene3D" id="3.20.20.80">
    <property type="entry name" value="Glycosidases"/>
    <property type="match status" value="1"/>
</dbReference>
<feature type="chain" id="PRO_5009519479" description="Beta-glucuronidase C-terminal domain-containing protein" evidence="1">
    <location>
        <begin position="22"/>
        <end position="355"/>
    </location>
</feature>
<name>A0A1F5LCX8_PENAI</name>
<dbReference type="InterPro" id="IPR052974">
    <property type="entry name" value="GH79_Enzymes"/>
</dbReference>